<proteinExistence type="predicted"/>
<dbReference type="EMBL" id="JAPFFF010000023">
    <property type="protein sequence ID" value="KAK8852928.1"/>
    <property type="molecule type" value="Genomic_DNA"/>
</dbReference>
<dbReference type="Proteomes" id="UP001470230">
    <property type="component" value="Unassembled WGS sequence"/>
</dbReference>
<accession>A0ABR2HV48</accession>
<gene>
    <name evidence="1" type="ORF">M9Y10_017922</name>
</gene>
<comment type="caution">
    <text evidence="1">The sequence shown here is derived from an EMBL/GenBank/DDBJ whole genome shotgun (WGS) entry which is preliminary data.</text>
</comment>
<keyword evidence="2" id="KW-1185">Reference proteome</keyword>
<sequence>MNPDKTSDIEELSEELYNDNENVDASLTFDNADKKISSIQEEIKLGDTST</sequence>
<evidence type="ECO:0000313" key="2">
    <source>
        <dbReference type="Proteomes" id="UP001470230"/>
    </source>
</evidence>
<name>A0ABR2HV48_9EUKA</name>
<reference evidence="1 2" key="1">
    <citation type="submission" date="2024-04" db="EMBL/GenBank/DDBJ databases">
        <title>Tritrichomonas musculus Genome.</title>
        <authorList>
            <person name="Alves-Ferreira E."/>
            <person name="Grigg M."/>
            <person name="Lorenzi H."/>
            <person name="Galac M."/>
        </authorList>
    </citation>
    <scope>NUCLEOTIDE SEQUENCE [LARGE SCALE GENOMIC DNA]</scope>
    <source>
        <strain evidence="1 2">EAF2021</strain>
    </source>
</reference>
<organism evidence="1 2">
    <name type="scientific">Tritrichomonas musculus</name>
    <dbReference type="NCBI Taxonomy" id="1915356"/>
    <lineage>
        <taxon>Eukaryota</taxon>
        <taxon>Metamonada</taxon>
        <taxon>Parabasalia</taxon>
        <taxon>Tritrichomonadida</taxon>
        <taxon>Tritrichomonadidae</taxon>
        <taxon>Tritrichomonas</taxon>
    </lineage>
</organism>
<evidence type="ECO:0000313" key="1">
    <source>
        <dbReference type="EMBL" id="KAK8852928.1"/>
    </source>
</evidence>
<protein>
    <submittedName>
        <fullName evidence="1">Uncharacterized protein</fullName>
    </submittedName>
</protein>